<dbReference type="InterPro" id="IPR021415">
    <property type="entry name" value="SAV0927-like"/>
</dbReference>
<protein>
    <submittedName>
        <fullName evidence="3">DUF3055 domain-containing protein</fullName>
    </submittedName>
</protein>
<sequence length="98" mass="10980">MSAHELDFLADHTEATSTRFVTFIGGSMRRFDLALTATTRFYGKTLVTDLQSGLTAILGQDDLEEEGYLEHFYRLTDEEAADLRQFLSLVVGAAHFTD</sequence>
<keyword evidence="6" id="KW-1185">Reference proteome</keyword>
<dbReference type="EMBL" id="CP041405">
    <property type="protein sequence ID" value="QDM43730.1"/>
    <property type="molecule type" value="Genomic_DNA"/>
</dbReference>
<evidence type="ECO:0000313" key="3">
    <source>
        <dbReference type="EMBL" id="RJG20841.1"/>
    </source>
</evidence>
<gene>
    <name evidence="3" type="ORF">DQX05_23585</name>
    <name evidence="2" type="ORF">FLT43_09615</name>
    <name evidence="1" type="ORF">M5W83_19860</name>
</gene>
<organism evidence="3 4">
    <name type="scientific">Paenibacillus thiaminolyticus</name>
    <name type="common">Bacillus thiaminolyticus</name>
    <dbReference type="NCBI Taxonomy" id="49283"/>
    <lineage>
        <taxon>Bacteria</taxon>
        <taxon>Bacillati</taxon>
        <taxon>Bacillota</taxon>
        <taxon>Bacilli</taxon>
        <taxon>Bacillales</taxon>
        <taxon>Paenibacillaceae</taxon>
        <taxon>Paenibacillus</taxon>
    </lineage>
</organism>
<evidence type="ECO:0000313" key="2">
    <source>
        <dbReference type="EMBL" id="QDM43730.1"/>
    </source>
</evidence>
<dbReference type="RefSeq" id="WP_087445094.1">
    <property type="nucleotide sequence ID" value="NZ_CABMNB010000047.1"/>
</dbReference>
<evidence type="ECO:0000313" key="5">
    <source>
        <dbReference type="Proteomes" id="UP000315377"/>
    </source>
</evidence>
<dbReference type="GeneID" id="76996226"/>
<dbReference type="EMBL" id="QYZD01000030">
    <property type="protein sequence ID" value="RJG20841.1"/>
    <property type="molecule type" value="Genomic_DNA"/>
</dbReference>
<dbReference type="EMBL" id="JAMDMM010000039">
    <property type="protein sequence ID" value="MCY9609408.1"/>
    <property type="molecule type" value="Genomic_DNA"/>
</dbReference>
<reference evidence="1 6" key="3">
    <citation type="submission" date="2022-05" db="EMBL/GenBank/DDBJ databases">
        <title>Genome Sequencing of Bee-Associated Microbes.</title>
        <authorList>
            <person name="Dunlap C."/>
        </authorList>
    </citation>
    <scope>NUCLEOTIDE SEQUENCE [LARGE SCALE GENOMIC DNA]</scope>
    <source>
        <strain evidence="1 6">NRRL B-14613</strain>
    </source>
</reference>
<evidence type="ECO:0000313" key="1">
    <source>
        <dbReference type="EMBL" id="MCY9609408.1"/>
    </source>
</evidence>
<reference evidence="3 4" key="1">
    <citation type="submission" date="2018-09" db="EMBL/GenBank/DDBJ databases">
        <title>Paenibacillus SK2017-BO5.</title>
        <authorList>
            <person name="Piskunova J.V."/>
            <person name="Dubiley S.A."/>
            <person name="Severinov K.V."/>
        </authorList>
    </citation>
    <scope>NUCLEOTIDE SEQUENCE [LARGE SCALE GENOMIC DNA]</scope>
    <source>
        <strain evidence="3 4">BO5</strain>
    </source>
</reference>
<dbReference type="Pfam" id="PF11256">
    <property type="entry name" value="SAV0927-like"/>
    <property type="match status" value="1"/>
</dbReference>
<accession>A0A378ZIS8</accession>
<dbReference type="Proteomes" id="UP000315377">
    <property type="component" value="Chromosome"/>
</dbReference>
<name>A0A378ZIS8_PANTH</name>
<evidence type="ECO:0000313" key="6">
    <source>
        <dbReference type="Proteomes" id="UP001209276"/>
    </source>
</evidence>
<dbReference type="Proteomes" id="UP000266177">
    <property type="component" value="Unassembled WGS sequence"/>
</dbReference>
<proteinExistence type="predicted"/>
<dbReference type="AlphaFoldDB" id="A0A378ZIS8"/>
<evidence type="ECO:0000313" key="4">
    <source>
        <dbReference type="Proteomes" id="UP000266177"/>
    </source>
</evidence>
<dbReference type="OrthoDB" id="2381902at2"/>
<dbReference type="Proteomes" id="UP001209276">
    <property type="component" value="Unassembled WGS sequence"/>
</dbReference>
<reference evidence="2 5" key="2">
    <citation type="submission" date="2019-07" db="EMBL/GenBank/DDBJ databases">
        <title>Paenibacillus thiaminolyticus NRRL B-4156.</title>
        <authorList>
            <person name="Hehnly C."/>
            <person name="Zhang L."/>
        </authorList>
    </citation>
    <scope>NUCLEOTIDE SEQUENCE [LARGE SCALE GENOMIC DNA]</scope>
    <source>
        <strain evidence="2 5">NRRL B-4156</strain>
    </source>
</reference>